<evidence type="ECO:0000313" key="10">
    <source>
        <dbReference type="EMBL" id="KTB47621.1"/>
    </source>
</evidence>
<reference evidence="10 11" key="1">
    <citation type="submission" date="2015-06" db="EMBL/GenBank/DDBJ databases">
        <title>Genome sequence of the organohalide-respiring Dehalogenimonas alkenigignens type strain (IP3-3T).</title>
        <authorList>
            <person name="Key T.A."/>
            <person name="Richmond D.P."/>
            <person name="Bowman K.S."/>
            <person name="Cho Y.-J."/>
            <person name="Chun J."/>
            <person name="da Costa M.S."/>
            <person name="Rainey F.A."/>
            <person name="Moe W.M."/>
        </authorList>
    </citation>
    <scope>NUCLEOTIDE SEQUENCE [LARGE SCALE GENOMIC DNA]</scope>
    <source>
        <strain evidence="10 11">IP3-3</strain>
    </source>
</reference>
<dbReference type="PROSITE" id="PS00211">
    <property type="entry name" value="ABC_TRANSPORTER_1"/>
    <property type="match status" value="1"/>
</dbReference>
<accession>A0A0W0GGC7</accession>
<dbReference type="GO" id="GO:1900753">
    <property type="term" value="P:doxorubicin transport"/>
    <property type="evidence" value="ECO:0007669"/>
    <property type="project" value="InterPro"/>
</dbReference>
<dbReference type="GO" id="GO:0005886">
    <property type="term" value="C:plasma membrane"/>
    <property type="evidence" value="ECO:0007669"/>
    <property type="project" value="UniProtKB-SubCell"/>
</dbReference>
<dbReference type="NCBIfam" id="TIGR01188">
    <property type="entry name" value="drrA"/>
    <property type="match status" value="1"/>
</dbReference>
<dbReference type="PROSITE" id="PS50893">
    <property type="entry name" value="ABC_TRANSPORTER_2"/>
    <property type="match status" value="1"/>
</dbReference>
<dbReference type="AlphaFoldDB" id="A0A0W0GGC7"/>
<feature type="domain" description="ABC transporter" evidence="9">
    <location>
        <begin position="9"/>
        <end position="240"/>
    </location>
</feature>
<evidence type="ECO:0000256" key="5">
    <source>
        <dbReference type="ARBA" id="ARBA00022840"/>
    </source>
</evidence>
<comment type="subcellular location">
    <subcellularLocation>
        <location evidence="1">Cell membrane</location>
        <topology evidence="1">Peripheral membrane protein</topology>
        <orientation evidence="1">Cytoplasmic side</orientation>
    </subcellularLocation>
</comment>
<keyword evidence="2" id="KW-0813">Transport</keyword>
<evidence type="ECO:0000256" key="8">
    <source>
        <dbReference type="ARBA" id="ARBA00049985"/>
    </source>
</evidence>
<gene>
    <name evidence="10" type="ORF">DEALK_04660</name>
</gene>
<dbReference type="InterPro" id="IPR017871">
    <property type="entry name" value="ABC_transporter-like_CS"/>
</dbReference>
<dbReference type="OrthoDB" id="9767778at2"/>
<dbReference type="PANTHER" id="PTHR43582:SF2">
    <property type="entry name" value="LINEARMYCIN RESISTANCE ATP-BINDING PROTEIN LNRL"/>
    <property type="match status" value="1"/>
</dbReference>
<evidence type="ECO:0000313" key="11">
    <source>
        <dbReference type="Proteomes" id="UP000053947"/>
    </source>
</evidence>
<evidence type="ECO:0000256" key="4">
    <source>
        <dbReference type="ARBA" id="ARBA00022741"/>
    </source>
</evidence>
<dbReference type="Gene3D" id="3.40.50.300">
    <property type="entry name" value="P-loop containing nucleotide triphosphate hydrolases"/>
    <property type="match status" value="1"/>
</dbReference>
<evidence type="ECO:0000259" key="9">
    <source>
        <dbReference type="PROSITE" id="PS50893"/>
    </source>
</evidence>
<dbReference type="InterPro" id="IPR005894">
    <property type="entry name" value="DrrA"/>
</dbReference>
<dbReference type="EMBL" id="LFDV01000002">
    <property type="protein sequence ID" value="KTB47621.1"/>
    <property type="molecule type" value="Genomic_DNA"/>
</dbReference>
<dbReference type="Pfam" id="PF00005">
    <property type="entry name" value="ABC_tran"/>
    <property type="match status" value="1"/>
</dbReference>
<keyword evidence="4" id="KW-0547">Nucleotide-binding</keyword>
<evidence type="ECO:0000256" key="1">
    <source>
        <dbReference type="ARBA" id="ARBA00004413"/>
    </source>
</evidence>
<dbReference type="InterPro" id="IPR003593">
    <property type="entry name" value="AAA+_ATPase"/>
</dbReference>
<dbReference type="STRING" id="1217799.DEALK_04660"/>
<comment type="similarity">
    <text evidence="8">Belongs to the ABC transporter superfamily. Drug exporter-1 (DrugE1) (TC 3.A.1.105) family.</text>
</comment>
<evidence type="ECO:0000256" key="3">
    <source>
        <dbReference type="ARBA" id="ARBA00022475"/>
    </source>
</evidence>
<protein>
    <submittedName>
        <fullName evidence="10">Daunorubicin resistance ABC transporter ATP-binding subunit</fullName>
    </submittedName>
</protein>
<keyword evidence="5 10" id="KW-0067">ATP-binding</keyword>
<dbReference type="InterPro" id="IPR027417">
    <property type="entry name" value="P-loop_NTPase"/>
</dbReference>
<evidence type="ECO:0000256" key="6">
    <source>
        <dbReference type="ARBA" id="ARBA00022967"/>
    </source>
</evidence>
<dbReference type="InterPro" id="IPR003439">
    <property type="entry name" value="ABC_transporter-like_ATP-bd"/>
</dbReference>
<organism evidence="10 11">
    <name type="scientific">Dehalogenimonas alkenigignens</name>
    <dbReference type="NCBI Taxonomy" id="1217799"/>
    <lineage>
        <taxon>Bacteria</taxon>
        <taxon>Bacillati</taxon>
        <taxon>Chloroflexota</taxon>
        <taxon>Dehalococcoidia</taxon>
        <taxon>Dehalococcoidales</taxon>
        <taxon>Dehalococcoidaceae</taxon>
        <taxon>Dehalogenimonas</taxon>
    </lineage>
</organism>
<dbReference type="GO" id="GO:0043215">
    <property type="term" value="P:daunorubicin transport"/>
    <property type="evidence" value="ECO:0007669"/>
    <property type="project" value="InterPro"/>
</dbReference>
<evidence type="ECO:0000256" key="2">
    <source>
        <dbReference type="ARBA" id="ARBA00022448"/>
    </source>
</evidence>
<keyword evidence="3" id="KW-1003">Cell membrane</keyword>
<dbReference type="SUPFAM" id="SSF52540">
    <property type="entry name" value="P-loop containing nucleoside triphosphate hydrolases"/>
    <property type="match status" value="1"/>
</dbReference>
<comment type="caution">
    <text evidence="10">The sequence shown here is derived from an EMBL/GenBank/DDBJ whole genome shotgun (WGS) entry which is preliminary data.</text>
</comment>
<keyword evidence="11" id="KW-1185">Reference proteome</keyword>
<keyword evidence="6" id="KW-1278">Translocase</keyword>
<keyword evidence="7" id="KW-0472">Membrane</keyword>
<dbReference type="RefSeq" id="WP_058440013.1">
    <property type="nucleotide sequence ID" value="NZ_KQ758903.1"/>
</dbReference>
<dbReference type="Proteomes" id="UP000053947">
    <property type="component" value="Unassembled WGS sequence"/>
</dbReference>
<dbReference type="InterPro" id="IPR025302">
    <property type="entry name" value="DrrA1/2-like_C"/>
</dbReference>
<dbReference type="Pfam" id="PF13732">
    <property type="entry name" value="DrrA1-3_C"/>
    <property type="match status" value="1"/>
</dbReference>
<sequence>MPENTGNIIEVKELTRKFKNLTAVDRVSFEVRQGEVFGFLGPNGAGKTTTINMLCTLLKPTSGRAAVNGYDVAGQTDQVRSSIGLVFQDTTLDDYMSAEQNLRFHAYAYGVPAAVREERLQSLMEMVELWPRRRDRTRTYSGGMRRRLEIARGLLHHPRVLFLDEPTIGLDPQTRNKIWSYIHQLRRQIGITIFMTTHYMDEADLNCDRIGIIDHGKIIALDTPRRLKDAVGGDVVTLRTTDNAAAIEEIRQKHGIEGHVQDGHVHFSVANGEAFLPELIKNFSGQIQGVSLRRPTLDDVFLKYTGREIRAEELNSMDNMRLRHNAWASSRRR</sequence>
<evidence type="ECO:0000256" key="7">
    <source>
        <dbReference type="ARBA" id="ARBA00023136"/>
    </source>
</evidence>
<proteinExistence type="inferred from homology"/>
<dbReference type="SMART" id="SM00382">
    <property type="entry name" value="AAA"/>
    <property type="match status" value="1"/>
</dbReference>
<dbReference type="FunFam" id="3.40.50.300:FF:000589">
    <property type="entry name" value="ABC transporter, ATP-binding subunit"/>
    <property type="match status" value="1"/>
</dbReference>
<dbReference type="GO" id="GO:0016887">
    <property type="term" value="F:ATP hydrolysis activity"/>
    <property type="evidence" value="ECO:0007669"/>
    <property type="project" value="InterPro"/>
</dbReference>
<name>A0A0W0GGC7_9CHLR</name>
<dbReference type="GO" id="GO:0005524">
    <property type="term" value="F:ATP binding"/>
    <property type="evidence" value="ECO:0007669"/>
    <property type="project" value="UniProtKB-KW"/>
</dbReference>
<dbReference type="PANTHER" id="PTHR43582">
    <property type="entry name" value="LINEARMYCIN RESISTANCE ATP-BINDING PROTEIN LNRL"/>
    <property type="match status" value="1"/>
</dbReference>